<dbReference type="PANTHER" id="PTHR21193">
    <property type="entry name" value="OXIDOREDUCTASE-LIKE DOMAIN-CONTAINING PROTEIN 1"/>
    <property type="match status" value="1"/>
</dbReference>
<name>A0AAV7DZ48_ARIFI</name>
<gene>
    <name evidence="3" type="ORF">H6P81_017627</name>
</gene>
<dbReference type="InterPro" id="IPR039251">
    <property type="entry name" value="OXLD1"/>
</dbReference>
<dbReference type="PANTHER" id="PTHR21193:SF3">
    <property type="entry name" value="OXIDOREDUCTASE-LIKE DOMAIN-CONTAINING PROTEIN 1"/>
    <property type="match status" value="1"/>
</dbReference>
<dbReference type="Proteomes" id="UP000825729">
    <property type="component" value="Unassembled WGS sequence"/>
</dbReference>
<comment type="caution">
    <text evidence="3">The sequence shown here is derived from an EMBL/GenBank/DDBJ whole genome shotgun (WGS) entry which is preliminary data.</text>
</comment>
<reference evidence="3 4" key="1">
    <citation type="submission" date="2021-07" db="EMBL/GenBank/DDBJ databases">
        <title>The Aristolochia fimbriata genome: insights into angiosperm evolution, floral development and chemical biosynthesis.</title>
        <authorList>
            <person name="Jiao Y."/>
        </authorList>
    </citation>
    <scope>NUCLEOTIDE SEQUENCE [LARGE SCALE GENOMIC DNA]</scope>
    <source>
        <strain evidence="3">IBCAS-2021</strain>
        <tissue evidence="3">Leaf</tissue>
    </source>
</reference>
<feature type="region of interest" description="Disordered" evidence="1">
    <location>
        <begin position="52"/>
        <end position="79"/>
    </location>
</feature>
<evidence type="ECO:0000256" key="1">
    <source>
        <dbReference type="SAM" id="MobiDB-lite"/>
    </source>
</evidence>
<feature type="compositionally biased region" description="Basic and acidic residues" evidence="1">
    <location>
        <begin position="59"/>
        <end position="70"/>
    </location>
</feature>
<protein>
    <recommendedName>
        <fullName evidence="2">Oxidoreductase-like domain-containing protein</fullName>
    </recommendedName>
</protein>
<keyword evidence="4" id="KW-1185">Reference proteome</keyword>
<dbReference type="InterPro" id="IPR019180">
    <property type="entry name" value="Oxidoreductase-like_N"/>
</dbReference>
<dbReference type="EMBL" id="JAINDJ010000007">
    <property type="protein sequence ID" value="KAG9441773.1"/>
    <property type="molecule type" value="Genomic_DNA"/>
</dbReference>
<proteinExistence type="predicted"/>
<feature type="domain" description="Oxidoreductase-like" evidence="2">
    <location>
        <begin position="76"/>
        <end position="112"/>
    </location>
</feature>
<evidence type="ECO:0000313" key="4">
    <source>
        <dbReference type="Proteomes" id="UP000825729"/>
    </source>
</evidence>
<organism evidence="3 4">
    <name type="scientific">Aristolochia fimbriata</name>
    <name type="common">White veined hardy Dutchman's pipe vine</name>
    <dbReference type="NCBI Taxonomy" id="158543"/>
    <lineage>
        <taxon>Eukaryota</taxon>
        <taxon>Viridiplantae</taxon>
        <taxon>Streptophyta</taxon>
        <taxon>Embryophyta</taxon>
        <taxon>Tracheophyta</taxon>
        <taxon>Spermatophyta</taxon>
        <taxon>Magnoliopsida</taxon>
        <taxon>Magnoliidae</taxon>
        <taxon>Piperales</taxon>
        <taxon>Aristolochiaceae</taxon>
        <taxon>Aristolochia</taxon>
    </lineage>
</organism>
<sequence>MHSSAATTKPFGRRDRGFMRSHLVLDASILHQSRLSLSRRLRRYQIGVRMAQTATNRGPEIKTEEKKPEAEPVELPPEKPLPGDCCGSGCVRCVWDVYYEELEEYNNRRKKKDESDSK</sequence>
<evidence type="ECO:0000313" key="3">
    <source>
        <dbReference type="EMBL" id="KAG9441773.1"/>
    </source>
</evidence>
<dbReference type="AlphaFoldDB" id="A0AAV7DZ48"/>
<dbReference type="Pfam" id="PF09791">
    <property type="entry name" value="Oxidored-like"/>
    <property type="match status" value="1"/>
</dbReference>
<evidence type="ECO:0000259" key="2">
    <source>
        <dbReference type="Pfam" id="PF09791"/>
    </source>
</evidence>
<accession>A0AAV7DZ48</accession>